<evidence type="ECO:0000256" key="1">
    <source>
        <dbReference type="SAM" id="MobiDB-lite"/>
    </source>
</evidence>
<name>A0A915IL24_ROMCU</name>
<feature type="region of interest" description="Disordered" evidence="1">
    <location>
        <begin position="9"/>
        <end position="33"/>
    </location>
</feature>
<protein>
    <submittedName>
        <fullName evidence="3">Uncharacterized protein</fullName>
    </submittedName>
</protein>
<proteinExistence type="predicted"/>
<reference evidence="3" key="1">
    <citation type="submission" date="2022-11" db="UniProtKB">
        <authorList>
            <consortium name="WormBaseParasite"/>
        </authorList>
    </citation>
    <scope>IDENTIFICATION</scope>
</reference>
<evidence type="ECO:0000313" key="2">
    <source>
        <dbReference type="Proteomes" id="UP000887565"/>
    </source>
</evidence>
<accession>A0A915IL24</accession>
<feature type="compositionally biased region" description="Gly residues" evidence="1">
    <location>
        <begin position="11"/>
        <end position="30"/>
    </location>
</feature>
<dbReference type="WBParaSite" id="nRc.2.0.1.t14877-RA">
    <property type="protein sequence ID" value="nRc.2.0.1.t14877-RA"/>
    <property type="gene ID" value="nRc.2.0.1.g14877"/>
</dbReference>
<dbReference type="Proteomes" id="UP000887565">
    <property type="component" value="Unplaced"/>
</dbReference>
<keyword evidence="2" id="KW-1185">Reference proteome</keyword>
<evidence type="ECO:0000313" key="3">
    <source>
        <dbReference type="WBParaSite" id="nRc.2.0.1.t14877-RA"/>
    </source>
</evidence>
<dbReference type="AlphaFoldDB" id="A0A915IL24"/>
<organism evidence="2 3">
    <name type="scientific">Romanomermis culicivorax</name>
    <name type="common">Nematode worm</name>
    <dbReference type="NCBI Taxonomy" id="13658"/>
    <lineage>
        <taxon>Eukaryota</taxon>
        <taxon>Metazoa</taxon>
        <taxon>Ecdysozoa</taxon>
        <taxon>Nematoda</taxon>
        <taxon>Enoplea</taxon>
        <taxon>Dorylaimia</taxon>
        <taxon>Mermithida</taxon>
        <taxon>Mermithoidea</taxon>
        <taxon>Mermithidae</taxon>
        <taxon>Romanomermis</taxon>
    </lineage>
</organism>
<sequence>MVVLMKNYQDGGCGTENGGGTPDGGGGTGPGAEVMLFTPADISGTGGPVERANKSWIAEPLPPKRESGGPKVLVPKDLLAEEWTNFNL</sequence>